<dbReference type="InParanoid" id="A0A1E7F7D6"/>
<evidence type="ECO:0000313" key="3">
    <source>
        <dbReference type="Proteomes" id="UP000095751"/>
    </source>
</evidence>
<accession>A0A1E7F7D6</accession>
<feature type="compositionally biased region" description="Polar residues" evidence="1">
    <location>
        <begin position="1"/>
        <end position="19"/>
    </location>
</feature>
<feature type="region of interest" description="Disordered" evidence="1">
    <location>
        <begin position="232"/>
        <end position="253"/>
    </location>
</feature>
<reference evidence="2 3" key="1">
    <citation type="submission" date="2016-09" db="EMBL/GenBank/DDBJ databases">
        <title>Extensive genetic diversity and differential bi-allelic expression allows diatom success in the polar Southern Ocean.</title>
        <authorList>
            <consortium name="DOE Joint Genome Institute"/>
            <person name="Mock T."/>
            <person name="Otillar R.P."/>
            <person name="Strauss J."/>
            <person name="Dupont C."/>
            <person name="Frickenhaus S."/>
            <person name="Maumus F."/>
            <person name="Mcmullan M."/>
            <person name="Sanges R."/>
            <person name="Schmutz J."/>
            <person name="Toseland A."/>
            <person name="Valas R."/>
            <person name="Veluchamy A."/>
            <person name="Ward B.J."/>
            <person name="Allen A."/>
            <person name="Barry K."/>
            <person name="Falciatore A."/>
            <person name="Ferrante M."/>
            <person name="Fortunato A.E."/>
            <person name="Gloeckner G."/>
            <person name="Gruber A."/>
            <person name="Hipkin R."/>
            <person name="Janech M."/>
            <person name="Kroth P."/>
            <person name="Leese F."/>
            <person name="Lindquist E."/>
            <person name="Lyon B.R."/>
            <person name="Martin J."/>
            <person name="Mayer C."/>
            <person name="Parker M."/>
            <person name="Quesneville H."/>
            <person name="Raymond J."/>
            <person name="Uhlig C."/>
            <person name="Valentin K.U."/>
            <person name="Worden A.Z."/>
            <person name="Armbrust E.V."/>
            <person name="Bowler C."/>
            <person name="Green B."/>
            <person name="Moulton V."/>
            <person name="Van Oosterhout C."/>
            <person name="Grigoriev I."/>
        </authorList>
    </citation>
    <scope>NUCLEOTIDE SEQUENCE [LARGE SCALE GENOMIC DNA]</scope>
    <source>
        <strain evidence="2 3">CCMP1102</strain>
    </source>
</reference>
<proteinExistence type="predicted"/>
<dbReference type="OrthoDB" id="54507at2759"/>
<protein>
    <recommendedName>
        <fullName evidence="4">Transmembrane protein 242</fullName>
    </recommendedName>
</protein>
<name>A0A1E7F7D6_9STRA</name>
<dbReference type="AlphaFoldDB" id="A0A1E7F7D6"/>
<evidence type="ECO:0008006" key="4">
    <source>
        <dbReference type="Google" id="ProtNLM"/>
    </source>
</evidence>
<sequence length="267" mass="29152">MSSSTNPSKNEDNATNNAGIDSLSGSSSSSSSSSNKKAWKLEESSLWWLSYCWSTDENNNTSGWLQNPGNILFLTSVPLIAGTYFGLRMPADRLEDFVGGGLGDGGVDNNNTKDTMSRKAARIKTAADKEAIKAVAAQTASRALRIATLGTVGTFGFIGALGFYASGYDTIEGAIMATKRWTTSFSTSVESFFGGDTRDSKTHPEVQATKHMDDDEELQYIYDKYLKKEVEEDDKNGAGINNPQKEEDSPPTLFTIYQKYFPKKDDE</sequence>
<gene>
    <name evidence="2" type="ORF">FRACYDRAFT_242443</name>
</gene>
<dbReference type="KEGG" id="fcy:FRACYDRAFT_242443"/>
<evidence type="ECO:0000256" key="1">
    <source>
        <dbReference type="SAM" id="MobiDB-lite"/>
    </source>
</evidence>
<feature type="region of interest" description="Disordered" evidence="1">
    <location>
        <begin position="1"/>
        <end position="35"/>
    </location>
</feature>
<dbReference type="EMBL" id="KV784361">
    <property type="protein sequence ID" value="OEU14091.1"/>
    <property type="molecule type" value="Genomic_DNA"/>
</dbReference>
<organism evidence="2 3">
    <name type="scientific">Fragilariopsis cylindrus CCMP1102</name>
    <dbReference type="NCBI Taxonomy" id="635003"/>
    <lineage>
        <taxon>Eukaryota</taxon>
        <taxon>Sar</taxon>
        <taxon>Stramenopiles</taxon>
        <taxon>Ochrophyta</taxon>
        <taxon>Bacillariophyta</taxon>
        <taxon>Bacillariophyceae</taxon>
        <taxon>Bacillariophycidae</taxon>
        <taxon>Bacillariales</taxon>
        <taxon>Bacillariaceae</taxon>
        <taxon>Fragilariopsis</taxon>
    </lineage>
</organism>
<keyword evidence="3" id="KW-1185">Reference proteome</keyword>
<feature type="compositionally biased region" description="Low complexity" evidence="1">
    <location>
        <begin position="22"/>
        <end position="34"/>
    </location>
</feature>
<dbReference type="Proteomes" id="UP000095751">
    <property type="component" value="Unassembled WGS sequence"/>
</dbReference>
<evidence type="ECO:0000313" key="2">
    <source>
        <dbReference type="EMBL" id="OEU14091.1"/>
    </source>
</evidence>